<evidence type="ECO:0000256" key="3">
    <source>
        <dbReference type="PROSITE-ProRule" id="PRU01100"/>
    </source>
</evidence>
<proteinExistence type="inferred from homology"/>
<protein>
    <submittedName>
        <fullName evidence="5">Glycosyl hydrolase family 26</fullName>
    </submittedName>
</protein>
<keyword evidence="6" id="KW-1185">Reference proteome</keyword>
<dbReference type="InterPro" id="IPR017853">
    <property type="entry name" value="GH"/>
</dbReference>
<feature type="domain" description="GH26" evidence="4">
    <location>
        <begin position="1"/>
        <end position="283"/>
    </location>
</feature>
<gene>
    <name evidence="5" type="ORF">FB561_7329</name>
</gene>
<dbReference type="GO" id="GO:0004553">
    <property type="term" value="F:hydrolase activity, hydrolyzing O-glycosyl compounds"/>
    <property type="evidence" value="ECO:0007669"/>
    <property type="project" value="InterPro"/>
</dbReference>
<keyword evidence="2 3" id="KW-0326">Glycosidase</keyword>
<evidence type="ECO:0000256" key="2">
    <source>
        <dbReference type="ARBA" id="ARBA00023295"/>
    </source>
</evidence>
<keyword evidence="1 3" id="KW-0378">Hydrolase</keyword>
<comment type="caution">
    <text evidence="5">The sequence shown here is derived from an EMBL/GenBank/DDBJ whole genome shotgun (WGS) entry which is preliminary data.</text>
</comment>
<dbReference type="Gene3D" id="3.20.20.80">
    <property type="entry name" value="Glycosidases"/>
    <property type="match status" value="1"/>
</dbReference>
<evidence type="ECO:0000313" key="5">
    <source>
        <dbReference type="EMBL" id="TWD73440.1"/>
    </source>
</evidence>
<reference evidence="5 6" key="1">
    <citation type="submission" date="2019-06" db="EMBL/GenBank/DDBJ databases">
        <title>Sequencing the genomes of 1000 actinobacteria strains.</title>
        <authorList>
            <person name="Klenk H.-P."/>
        </authorList>
    </citation>
    <scope>NUCLEOTIDE SEQUENCE [LARGE SCALE GENOMIC DNA]</scope>
    <source>
        <strain evidence="5 6">DSM 24683</strain>
    </source>
</reference>
<evidence type="ECO:0000313" key="6">
    <source>
        <dbReference type="Proteomes" id="UP000318380"/>
    </source>
</evidence>
<accession>A0A561B3I5</accession>
<dbReference type="AlphaFoldDB" id="A0A561B3I5"/>
<dbReference type="PROSITE" id="PS51764">
    <property type="entry name" value="GH26"/>
    <property type="match status" value="1"/>
</dbReference>
<organism evidence="5 6">
    <name type="scientific">Kribbella amoyensis</name>
    <dbReference type="NCBI Taxonomy" id="996641"/>
    <lineage>
        <taxon>Bacteria</taxon>
        <taxon>Bacillati</taxon>
        <taxon>Actinomycetota</taxon>
        <taxon>Actinomycetes</taxon>
        <taxon>Propionibacteriales</taxon>
        <taxon>Kribbellaceae</taxon>
        <taxon>Kribbella</taxon>
    </lineage>
</organism>
<sequence length="516" mass="55646">MEFGARVATRGGETDQAAVQRMEQTAGHLDVVREFLSWDSAFPNSFHNWLKSTDHTLILSVKSKRANGASVLWANLVAAQPGSTLYNDMVRWADRIKAFEAPIYFAFNHEPESGASQALGTATDFIAAWRKIRGIFNDRGVTNAKFIWIMTDYSFFVGSQARNDAAKWYPGDAYLEAMGADAYNWHNCRTGISNPWKSLEQIIRPYRDFGAAHPDEELWLTEWASTEDPAVPGRKAQWIADAQALFKRPDYAQFRGVAYFDYPFSGSGNCNWLTNSSASALAAFGTMGNDEFYGGTVDPPDPPDPTAIEAVGIAGSNGNLVNHTVQIPGTVRAGDTLLLFFSSNQNPASTTGPAGWTQLRTADPTGMRSRVWTRTATATDAGTNVTVTNSVINKADLMVTAYRGISATQPVDVHAMTIQTVTTASHPAPSVTPTQGGDWVVVYWADKSSTNTGYTIPTTLTQRRTASGSSGGHITATLADTDAAVGIAPTGTFTATGATTSGTTIMYTIALRPAEQ</sequence>
<comment type="similarity">
    <text evidence="3">Belongs to the glycosyl hydrolase 26 family.</text>
</comment>
<feature type="active site" description="Proton donor" evidence="3">
    <location>
        <position position="110"/>
    </location>
</feature>
<evidence type="ECO:0000259" key="4">
    <source>
        <dbReference type="PROSITE" id="PS51764"/>
    </source>
</evidence>
<dbReference type="Proteomes" id="UP000318380">
    <property type="component" value="Unassembled WGS sequence"/>
</dbReference>
<dbReference type="EMBL" id="VIVK01000003">
    <property type="protein sequence ID" value="TWD73440.1"/>
    <property type="molecule type" value="Genomic_DNA"/>
</dbReference>
<evidence type="ECO:0000256" key="1">
    <source>
        <dbReference type="ARBA" id="ARBA00022801"/>
    </source>
</evidence>
<dbReference type="InterPro" id="IPR022790">
    <property type="entry name" value="GH26_dom"/>
</dbReference>
<dbReference type="SUPFAM" id="SSF51445">
    <property type="entry name" value="(Trans)glycosidases"/>
    <property type="match status" value="1"/>
</dbReference>
<name>A0A561B3I5_9ACTN</name>
<feature type="active site" description="Nucleophile" evidence="3">
    <location>
        <position position="222"/>
    </location>
</feature>